<dbReference type="AlphaFoldDB" id="A0A1A9V565"/>
<keyword evidence="2" id="KW-1185">Reference proteome</keyword>
<name>A0A1A9V565_GLOAU</name>
<accession>A0A1A9V565</accession>
<sequence>MTVYVLIEVYENEDGQQVLLSSDLFFFDSIKNFDLRRLKYLRAISNGKAELLFDNAQNINSFLKTKIFGRRDILSMIRVNLHLNSLGTQNEPKKSAESNYQV</sequence>
<dbReference type="EnsemblMetazoa" id="GAUT026294-RA">
    <property type="protein sequence ID" value="GAUT026294-PA"/>
    <property type="gene ID" value="GAUT026294"/>
</dbReference>
<evidence type="ECO:0000313" key="1">
    <source>
        <dbReference type="EnsemblMetazoa" id="GAUT026294-PA"/>
    </source>
</evidence>
<evidence type="ECO:0000313" key="2">
    <source>
        <dbReference type="Proteomes" id="UP000078200"/>
    </source>
</evidence>
<reference evidence="1" key="1">
    <citation type="submission" date="2020-05" db="UniProtKB">
        <authorList>
            <consortium name="EnsemblMetazoa"/>
        </authorList>
    </citation>
    <scope>IDENTIFICATION</scope>
    <source>
        <strain evidence="1">TTRI</strain>
    </source>
</reference>
<protein>
    <submittedName>
        <fullName evidence="1">Uncharacterized protein</fullName>
    </submittedName>
</protein>
<dbReference type="VEuPathDB" id="VectorBase:GAUT026294"/>
<proteinExistence type="predicted"/>
<dbReference type="Proteomes" id="UP000078200">
    <property type="component" value="Unassembled WGS sequence"/>
</dbReference>
<organism evidence="1 2">
    <name type="scientific">Glossina austeni</name>
    <name type="common">Savannah tsetse fly</name>
    <dbReference type="NCBI Taxonomy" id="7395"/>
    <lineage>
        <taxon>Eukaryota</taxon>
        <taxon>Metazoa</taxon>
        <taxon>Ecdysozoa</taxon>
        <taxon>Arthropoda</taxon>
        <taxon>Hexapoda</taxon>
        <taxon>Insecta</taxon>
        <taxon>Pterygota</taxon>
        <taxon>Neoptera</taxon>
        <taxon>Endopterygota</taxon>
        <taxon>Diptera</taxon>
        <taxon>Brachycera</taxon>
        <taxon>Muscomorpha</taxon>
        <taxon>Hippoboscoidea</taxon>
        <taxon>Glossinidae</taxon>
        <taxon>Glossina</taxon>
    </lineage>
</organism>